<name>A0A0P8XVA8_DROAN</name>
<feature type="transmembrane region" description="Helical" evidence="1">
    <location>
        <begin position="79"/>
        <end position="102"/>
    </location>
</feature>
<dbReference type="EMBL" id="CH902618">
    <property type="protein sequence ID" value="KPU78706.1"/>
    <property type="molecule type" value="Genomic_DNA"/>
</dbReference>
<keyword evidence="1" id="KW-1133">Transmembrane helix</keyword>
<evidence type="ECO:0000256" key="1">
    <source>
        <dbReference type="SAM" id="Phobius"/>
    </source>
</evidence>
<feature type="transmembrane region" description="Helical" evidence="1">
    <location>
        <begin position="114"/>
        <end position="133"/>
    </location>
</feature>
<protein>
    <submittedName>
        <fullName evidence="2">Uncharacterized protein</fullName>
    </submittedName>
</protein>
<dbReference type="InParanoid" id="A0A0P8XVA8"/>
<reference evidence="2 3" key="1">
    <citation type="journal article" date="2007" name="Nature">
        <title>Evolution of genes and genomes on the Drosophila phylogeny.</title>
        <authorList>
            <consortium name="Drosophila 12 Genomes Consortium"/>
            <person name="Clark A.G."/>
            <person name="Eisen M.B."/>
            <person name="Smith D.R."/>
            <person name="Bergman C.M."/>
            <person name="Oliver B."/>
            <person name="Markow T.A."/>
            <person name="Kaufman T.C."/>
            <person name="Kellis M."/>
            <person name="Gelbart W."/>
            <person name="Iyer V.N."/>
            <person name="Pollard D.A."/>
            <person name="Sackton T.B."/>
            <person name="Larracuente A.M."/>
            <person name="Singh N.D."/>
            <person name="Abad J.P."/>
            <person name="Abt D.N."/>
            <person name="Adryan B."/>
            <person name="Aguade M."/>
            <person name="Akashi H."/>
            <person name="Anderson W.W."/>
            <person name="Aquadro C.F."/>
            <person name="Ardell D.H."/>
            <person name="Arguello R."/>
            <person name="Artieri C.G."/>
            <person name="Barbash D.A."/>
            <person name="Barker D."/>
            <person name="Barsanti P."/>
            <person name="Batterham P."/>
            <person name="Batzoglou S."/>
            <person name="Begun D."/>
            <person name="Bhutkar A."/>
            <person name="Blanco E."/>
            <person name="Bosak S.A."/>
            <person name="Bradley R.K."/>
            <person name="Brand A.D."/>
            <person name="Brent M.R."/>
            <person name="Brooks A.N."/>
            <person name="Brown R.H."/>
            <person name="Butlin R.K."/>
            <person name="Caggese C."/>
            <person name="Calvi B.R."/>
            <person name="Bernardo de Carvalho A."/>
            <person name="Caspi A."/>
            <person name="Castrezana S."/>
            <person name="Celniker S.E."/>
            <person name="Chang J.L."/>
            <person name="Chapple C."/>
            <person name="Chatterji S."/>
            <person name="Chinwalla A."/>
            <person name="Civetta A."/>
            <person name="Clifton S.W."/>
            <person name="Comeron J.M."/>
            <person name="Costello J.C."/>
            <person name="Coyne J.A."/>
            <person name="Daub J."/>
            <person name="David R.G."/>
            <person name="Delcher A.L."/>
            <person name="Delehaunty K."/>
            <person name="Do C.B."/>
            <person name="Ebling H."/>
            <person name="Edwards K."/>
            <person name="Eickbush T."/>
            <person name="Evans J.D."/>
            <person name="Filipski A."/>
            <person name="Findeiss S."/>
            <person name="Freyhult E."/>
            <person name="Fulton L."/>
            <person name="Fulton R."/>
            <person name="Garcia A.C."/>
            <person name="Gardiner A."/>
            <person name="Garfield D.A."/>
            <person name="Garvin B.E."/>
            <person name="Gibson G."/>
            <person name="Gilbert D."/>
            <person name="Gnerre S."/>
            <person name="Godfrey J."/>
            <person name="Good R."/>
            <person name="Gotea V."/>
            <person name="Gravely B."/>
            <person name="Greenberg A.J."/>
            <person name="Griffiths-Jones S."/>
            <person name="Gross S."/>
            <person name="Guigo R."/>
            <person name="Gustafson E.A."/>
            <person name="Haerty W."/>
            <person name="Hahn M.W."/>
            <person name="Halligan D.L."/>
            <person name="Halpern A.L."/>
            <person name="Halter G.M."/>
            <person name="Han M.V."/>
            <person name="Heger A."/>
            <person name="Hillier L."/>
            <person name="Hinrichs A.S."/>
            <person name="Holmes I."/>
            <person name="Hoskins R.A."/>
            <person name="Hubisz M.J."/>
            <person name="Hultmark D."/>
            <person name="Huntley M.A."/>
            <person name="Jaffe D.B."/>
            <person name="Jagadeeshan S."/>
            <person name="Jeck W.R."/>
            <person name="Johnson J."/>
            <person name="Jones C.D."/>
            <person name="Jordan W.C."/>
            <person name="Karpen G.H."/>
            <person name="Kataoka E."/>
            <person name="Keightley P.D."/>
            <person name="Kheradpour P."/>
            <person name="Kirkness E.F."/>
            <person name="Koerich L.B."/>
            <person name="Kristiansen K."/>
            <person name="Kudrna D."/>
            <person name="Kulathinal R.J."/>
            <person name="Kumar S."/>
            <person name="Kwok R."/>
            <person name="Lander E."/>
            <person name="Langley C.H."/>
            <person name="Lapoint R."/>
            <person name="Lazzaro B.P."/>
            <person name="Lee S.J."/>
            <person name="Levesque L."/>
            <person name="Li R."/>
            <person name="Lin C.F."/>
            <person name="Lin M.F."/>
            <person name="Lindblad-Toh K."/>
            <person name="Llopart A."/>
            <person name="Long M."/>
            <person name="Low L."/>
            <person name="Lozovsky E."/>
            <person name="Lu J."/>
            <person name="Luo M."/>
            <person name="Machado C.A."/>
            <person name="Makalowski W."/>
            <person name="Marzo M."/>
            <person name="Matsuda M."/>
            <person name="Matzkin L."/>
            <person name="McAllister B."/>
            <person name="McBride C.S."/>
            <person name="McKernan B."/>
            <person name="McKernan K."/>
            <person name="Mendez-Lago M."/>
            <person name="Minx P."/>
            <person name="Mollenhauer M.U."/>
            <person name="Montooth K."/>
            <person name="Mount S.M."/>
            <person name="Mu X."/>
            <person name="Myers E."/>
            <person name="Negre B."/>
            <person name="Newfeld S."/>
            <person name="Nielsen R."/>
            <person name="Noor M.A."/>
            <person name="O'Grady P."/>
            <person name="Pachter L."/>
            <person name="Papaceit M."/>
            <person name="Parisi M.J."/>
            <person name="Parisi M."/>
            <person name="Parts L."/>
            <person name="Pedersen J.S."/>
            <person name="Pesole G."/>
            <person name="Phillippy A.M."/>
            <person name="Ponting C.P."/>
            <person name="Pop M."/>
            <person name="Porcelli D."/>
            <person name="Powell J.R."/>
            <person name="Prohaska S."/>
            <person name="Pruitt K."/>
            <person name="Puig M."/>
            <person name="Quesneville H."/>
            <person name="Ram K.R."/>
            <person name="Rand D."/>
            <person name="Rasmussen M.D."/>
            <person name="Reed L.K."/>
            <person name="Reenan R."/>
            <person name="Reily A."/>
            <person name="Remington K.A."/>
            <person name="Rieger T.T."/>
            <person name="Ritchie M.G."/>
            <person name="Robin C."/>
            <person name="Rogers Y.H."/>
            <person name="Rohde C."/>
            <person name="Rozas J."/>
            <person name="Rubenfield M.J."/>
            <person name="Ruiz A."/>
            <person name="Russo S."/>
            <person name="Salzberg S.L."/>
            <person name="Sanchez-Gracia A."/>
            <person name="Saranga D.J."/>
            <person name="Sato H."/>
            <person name="Schaeffer S.W."/>
            <person name="Schatz M.C."/>
            <person name="Schlenke T."/>
            <person name="Schwartz R."/>
            <person name="Segarra C."/>
            <person name="Singh R.S."/>
            <person name="Sirot L."/>
            <person name="Sirota M."/>
            <person name="Sisneros N.B."/>
            <person name="Smith C.D."/>
            <person name="Smith T.F."/>
            <person name="Spieth J."/>
            <person name="Stage D.E."/>
            <person name="Stark A."/>
            <person name="Stephan W."/>
            <person name="Strausberg R.L."/>
            <person name="Strempel S."/>
            <person name="Sturgill D."/>
            <person name="Sutton G."/>
            <person name="Sutton G.G."/>
            <person name="Tao W."/>
            <person name="Teichmann S."/>
            <person name="Tobari Y.N."/>
            <person name="Tomimura Y."/>
            <person name="Tsolas J.M."/>
            <person name="Valente V.L."/>
            <person name="Venter E."/>
            <person name="Venter J.C."/>
            <person name="Vicario S."/>
            <person name="Vieira F.G."/>
            <person name="Vilella A.J."/>
            <person name="Villasante A."/>
            <person name="Walenz B."/>
            <person name="Wang J."/>
            <person name="Wasserman M."/>
            <person name="Watts T."/>
            <person name="Wilson D."/>
            <person name="Wilson R.K."/>
            <person name="Wing R.A."/>
            <person name="Wolfner M.F."/>
            <person name="Wong A."/>
            <person name="Wong G.K."/>
            <person name="Wu C.I."/>
            <person name="Wu G."/>
            <person name="Yamamoto D."/>
            <person name="Yang H.P."/>
            <person name="Yang S.P."/>
            <person name="Yorke J.A."/>
            <person name="Yoshida K."/>
            <person name="Zdobnov E."/>
            <person name="Zhang P."/>
            <person name="Zhang Y."/>
            <person name="Zimin A.V."/>
            <person name="Baldwin J."/>
            <person name="Abdouelleil A."/>
            <person name="Abdulkadir J."/>
            <person name="Abebe A."/>
            <person name="Abera B."/>
            <person name="Abreu J."/>
            <person name="Acer S.C."/>
            <person name="Aftuck L."/>
            <person name="Alexander A."/>
            <person name="An P."/>
            <person name="Anderson E."/>
            <person name="Anderson S."/>
            <person name="Arachi H."/>
            <person name="Azer M."/>
            <person name="Bachantsang P."/>
            <person name="Barry A."/>
            <person name="Bayul T."/>
            <person name="Berlin A."/>
            <person name="Bessette D."/>
            <person name="Bloom T."/>
            <person name="Blye J."/>
            <person name="Boguslavskiy L."/>
            <person name="Bonnet C."/>
            <person name="Boukhgalter B."/>
            <person name="Bourzgui I."/>
            <person name="Brown A."/>
            <person name="Cahill P."/>
            <person name="Channer S."/>
            <person name="Cheshatsang Y."/>
            <person name="Chuda L."/>
            <person name="Citroen M."/>
            <person name="Collymore A."/>
            <person name="Cooke P."/>
            <person name="Costello M."/>
            <person name="D'Aco K."/>
            <person name="Daza R."/>
            <person name="De Haan G."/>
            <person name="DeGray S."/>
            <person name="DeMaso C."/>
            <person name="Dhargay N."/>
            <person name="Dooley K."/>
            <person name="Dooley E."/>
            <person name="Doricent M."/>
            <person name="Dorje P."/>
            <person name="Dorjee K."/>
            <person name="Dupes A."/>
            <person name="Elong R."/>
            <person name="Falk J."/>
            <person name="Farina A."/>
            <person name="Faro S."/>
            <person name="Ferguson D."/>
            <person name="Fisher S."/>
            <person name="Foley C.D."/>
            <person name="Franke A."/>
            <person name="Friedrich D."/>
            <person name="Gadbois L."/>
            <person name="Gearin G."/>
            <person name="Gearin C.R."/>
            <person name="Giannoukos G."/>
            <person name="Goode T."/>
            <person name="Graham J."/>
            <person name="Grandbois E."/>
            <person name="Grewal S."/>
            <person name="Gyaltsen K."/>
            <person name="Hafez N."/>
            <person name="Hagos B."/>
            <person name="Hall J."/>
            <person name="Henson C."/>
            <person name="Hollinger A."/>
            <person name="Honan T."/>
            <person name="Huard M.D."/>
            <person name="Hughes L."/>
            <person name="Hurhula B."/>
            <person name="Husby M.E."/>
            <person name="Kamat A."/>
            <person name="Kanga B."/>
            <person name="Kashin S."/>
            <person name="Khazanovich D."/>
            <person name="Kisner P."/>
            <person name="Lance K."/>
            <person name="Lara M."/>
            <person name="Lee W."/>
            <person name="Lennon N."/>
            <person name="Letendre F."/>
            <person name="LeVine R."/>
            <person name="Lipovsky A."/>
            <person name="Liu X."/>
            <person name="Liu J."/>
            <person name="Liu S."/>
            <person name="Lokyitsang T."/>
            <person name="Lokyitsang Y."/>
            <person name="Lubonja R."/>
            <person name="Lui A."/>
            <person name="MacDonald P."/>
            <person name="Magnisalis V."/>
            <person name="Maru K."/>
            <person name="Matthews C."/>
            <person name="McCusker W."/>
            <person name="McDonough S."/>
            <person name="Mehta T."/>
            <person name="Meldrim J."/>
            <person name="Meneus L."/>
            <person name="Mihai O."/>
            <person name="Mihalev A."/>
            <person name="Mihova T."/>
            <person name="Mittelman R."/>
            <person name="Mlenga V."/>
            <person name="Montmayeur A."/>
            <person name="Mulrain L."/>
            <person name="Navidi A."/>
            <person name="Naylor J."/>
            <person name="Negash T."/>
            <person name="Nguyen T."/>
            <person name="Nguyen N."/>
            <person name="Nicol R."/>
            <person name="Norbu C."/>
            <person name="Norbu N."/>
            <person name="Novod N."/>
            <person name="O'Neill B."/>
            <person name="Osman S."/>
            <person name="Markiewicz E."/>
            <person name="Oyono O.L."/>
            <person name="Patti C."/>
            <person name="Phunkhang P."/>
            <person name="Pierre F."/>
            <person name="Priest M."/>
            <person name="Raghuraman S."/>
            <person name="Rege F."/>
            <person name="Reyes R."/>
            <person name="Rise C."/>
            <person name="Rogov P."/>
            <person name="Ross K."/>
            <person name="Ryan E."/>
            <person name="Settipalli S."/>
            <person name="Shea T."/>
            <person name="Sherpa N."/>
            <person name="Shi L."/>
            <person name="Shih D."/>
            <person name="Sparrow T."/>
            <person name="Spaulding J."/>
            <person name="Stalker J."/>
            <person name="Stange-Thomann N."/>
            <person name="Stavropoulos S."/>
            <person name="Stone C."/>
            <person name="Strader C."/>
            <person name="Tesfaye S."/>
            <person name="Thomson T."/>
            <person name="Thoulutsang Y."/>
            <person name="Thoulutsang D."/>
            <person name="Topham K."/>
            <person name="Topping I."/>
            <person name="Tsamla T."/>
            <person name="Vassiliev H."/>
            <person name="Vo A."/>
            <person name="Wangchuk T."/>
            <person name="Wangdi T."/>
            <person name="Weiand M."/>
            <person name="Wilkinson J."/>
            <person name="Wilson A."/>
            <person name="Yadav S."/>
            <person name="Young G."/>
            <person name="Yu Q."/>
            <person name="Zembek L."/>
            <person name="Zhong D."/>
            <person name="Zimmer A."/>
            <person name="Zwirko Z."/>
            <person name="Jaffe D.B."/>
            <person name="Alvarez P."/>
            <person name="Brockman W."/>
            <person name="Butler J."/>
            <person name="Chin C."/>
            <person name="Gnerre S."/>
            <person name="Grabherr M."/>
            <person name="Kleber M."/>
            <person name="Mauceli E."/>
            <person name="MacCallum I."/>
        </authorList>
    </citation>
    <scope>NUCLEOTIDE SEQUENCE [LARGE SCALE GENOMIC DNA]</scope>
    <source>
        <strain evidence="3">Tucson 14024-0371.13</strain>
    </source>
</reference>
<evidence type="ECO:0000313" key="3">
    <source>
        <dbReference type="Proteomes" id="UP000007801"/>
    </source>
</evidence>
<feature type="transmembrane region" description="Helical" evidence="1">
    <location>
        <begin position="44"/>
        <end position="67"/>
    </location>
</feature>
<keyword evidence="3" id="KW-1185">Reference proteome</keyword>
<proteinExistence type="predicted"/>
<keyword evidence="1" id="KW-0472">Membrane</keyword>
<gene>
    <name evidence="2" type="primary">Dana\GF27820</name>
    <name evidence="2" type="ORF">GF27820</name>
</gene>
<organism evidence="2 3">
    <name type="scientific">Drosophila ananassae</name>
    <name type="common">Fruit fly</name>
    <dbReference type="NCBI Taxonomy" id="7217"/>
    <lineage>
        <taxon>Eukaryota</taxon>
        <taxon>Metazoa</taxon>
        <taxon>Ecdysozoa</taxon>
        <taxon>Arthropoda</taxon>
        <taxon>Hexapoda</taxon>
        <taxon>Insecta</taxon>
        <taxon>Pterygota</taxon>
        <taxon>Neoptera</taxon>
        <taxon>Endopterygota</taxon>
        <taxon>Diptera</taxon>
        <taxon>Brachycera</taxon>
        <taxon>Muscomorpha</taxon>
        <taxon>Ephydroidea</taxon>
        <taxon>Drosophilidae</taxon>
        <taxon>Drosophila</taxon>
        <taxon>Sophophora</taxon>
    </lineage>
</organism>
<dbReference type="KEGG" id="dan:26515229"/>
<dbReference type="Proteomes" id="UP000007801">
    <property type="component" value="Unassembled WGS sequence"/>
</dbReference>
<dbReference type="AlphaFoldDB" id="A0A0P8XVA8"/>
<feature type="transmembrane region" description="Helical" evidence="1">
    <location>
        <begin position="7"/>
        <end position="24"/>
    </location>
</feature>
<sequence length="141" mass="16017">MCWETRLVLPKIAVMILIILNGAVDSFELCRSSTLVIQVSASPHFAFCVVSFVTNGIIIGFSFIAIIGIILEKMLMLEVFLVAIIIHCFSKMVVWVVCGNYLDKVDPRFDHRLFEIGLITTLLTLYFASRLWMRICDIQRG</sequence>
<keyword evidence="1" id="KW-0812">Transmembrane</keyword>
<evidence type="ECO:0000313" key="2">
    <source>
        <dbReference type="EMBL" id="KPU78706.1"/>
    </source>
</evidence>
<accession>A0A0P8XVA8</accession>
<dbReference type="GeneID" id="26515229"/>